<dbReference type="Pfam" id="PF03571">
    <property type="entry name" value="Peptidase_M49"/>
    <property type="match status" value="1"/>
</dbReference>
<dbReference type="HOGENOM" id="CLU_2086282_0_0_1"/>
<evidence type="ECO:0000313" key="3">
    <source>
        <dbReference type="EMBL" id="EOA88369.1"/>
    </source>
</evidence>
<dbReference type="EMBL" id="KB908537">
    <property type="protein sequence ID" value="EOA88369.1"/>
    <property type="molecule type" value="Genomic_DNA"/>
</dbReference>
<evidence type="ECO:0000256" key="1">
    <source>
        <dbReference type="ARBA" id="ARBA00022723"/>
    </source>
</evidence>
<evidence type="ECO:0000313" key="4">
    <source>
        <dbReference type="Proteomes" id="UP000016935"/>
    </source>
</evidence>
<reference evidence="3 4" key="2">
    <citation type="journal article" date="2013" name="PLoS Genet.">
        <title>Comparative genome structure, secondary metabolite, and effector coding capacity across Cochliobolus pathogens.</title>
        <authorList>
            <person name="Condon B.J."/>
            <person name="Leng Y."/>
            <person name="Wu D."/>
            <person name="Bushley K.E."/>
            <person name="Ohm R.A."/>
            <person name="Otillar R."/>
            <person name="Martin J."/>
            <person name="Schackwitz W."/>
            <person name="Grimwood J."/>
            <person name="MohdZainudin N."/>
            <person name="Xue C."/>
            <person name="Wang R."/>
            <person name="Manning V.A."/>
            <person name="Dhillon B."/>
            <person name="Tu Z.J."/>
            <person name="Steffenson B.J."/>
            <person name="Salamov A."/>
            <person name="Sun H."/>
            <person name="Lowry S."/>
            <person name="LaButti K."/>
            <person name="Han J."/>
            <person name="Copeland A."/>
            <person name="Lindquist E."/>
            <person name="Barry K."/>
            <person name="Schmutz J."/>
            <person name="Baker S.E."/>
            <person name="Ciuffetti L.M."/>
            <person name="Grigoriev I.V."/>
            <person name="Zhong S."/>
            <person name="Turgeon B.G."/>
        </authorList>
    </citation>
    <scope>NUCLEOTIDE SEQUENCE [LARGE SCALE GENOMIC DNA]</scope>
    <source>
        <strain evidence="4">28A</strain>
    </source>
</reference>
<dbReference type="InterPro" id="IPR039461">
    <property type="entry name" value="Peptidase_M49"/>
</dbReference>
<protein>
    <submittedName>
        <fullName evidence="3">Uncharacterized protein</fullName>
    </submittedName>
</protein>
<gene>
    <name evidence="3" type="ORF">SETTUDRAFT_38427</name>
</gene>
<dbReference type="Proteomes" id="UP000016935">
    <property type="component" value="Unassembled WGS sequence"/>
</dbReference>
<reference evidence="3 4" key="1">
    <citation type="journal article" date="2012" name="PLoS Pathog.">
        <title>Diverse lifestyles and strategies of plant pathogenesis encoded in the genomes of eighteen Dothideomycetes fungi.</title>
        <authorList>
            <person name="Ohm R.A."/>
            <person name="Feau N."/>
            <person name="Henrissat B."/>
            <person name="Schoch C.L."/>
            <person name="Horwitz B.A."/>
            <person name="Barry K.W."/>
            <person name="Condon B.J."/>
            <person name="Copeland A.C."/>
            <person name="Dhillon B."/>
            <person name="Glaser F."/>
            <person name="Hesse C.N."/>
            <person name="Kosti I."/>
            <person name="LaButti K."/>
            <person name="Lindquist E.A."/>
            <person name="Lucas S."/>
            <person name="Salamov A.A."/>
            <person name="Bradshaw R.E."/>
            <person name="Ciuffetti L."/>
            <person name="Hamelin R.C."/>
            <person name="Kema G.H.J."/>
            <person name="Lawrence C."/>
            <person name="Scott J.A."/>
            <person name="Spatafora J.W."/>
            <person name="Turgeon B.G."/>
            <person name="de Wit P.J.G.M."/>
            <person name="Zhong S."/>
            <person name="Goodwin S.B."/>
            <person name="Grigoriev I.V."/>
        </authorList>
    </citation>
    <scope>NUCLEOTIDE SEQUENCE [LARGE SCALE GENOMIC DNA]</scope>
    <source>
        <strain evidence="4">28A</strain>
    </source>
</reference>
<organism evidence="3 4">
    <name type="scientific">Exserohilum turcicum (strain 28A)</name>
    <name type="common">Northern leaf blight fungus</name>
    <name type="synonym">Setosphaeria turcica</name>
    <dbReference type="NCBI Taxonomy" id="671987"/>
    <lineage>
        <taxon>Eukaryota</taxon>
        <taxon>Fungi</taxon>
        <taxon>Dikarya</taxon>
        <taxon>Ascomycota</taxon>
        <taxon>Pezizomycotina</taxon>
        <taxon>Dothideomycetes</taxon>
        <taxon>Pleosporomycetidae</taxon>
        <taxon>Pleosporales</taxon>
        <taxon>Pleosporineae</taxon>
        <taxon>Pleosporaceae</taxon>
        <taxon>Exserohilum</taxon>
    </lineage>
</organism>
<keyword evidence="2" id="KW-0378">Hydrolase</keyword>
<dbReference type="RefSeq" id="XP_008023733.1">
    <property type="nucleotide sequence ID" value="XM_008025542.1"/>
</dbReference>
<dbReference type="AlphaFoldDB" id="R0KGF8"/>
<dbReference type="STRING" id="671987.R0KGF8"/>
<dbReference type="GeneID" id="19404351"/>
<dbReference type="OrthoDB" id="4694525at2759"/>
<sequence length="117" mass="13694">MYVYKFNALTNYSKVSQCNSTRDELGFKNLIIAKRMCTGGEKVRESPFVDPAELDSFQKANYPGYYWWVVFHKLLRHGIGRMVVEDSEGNFDFDIYSPLASKPITTWYNWDRNEEAS</sequence>
<keyword evidence="4" id="KW-1185">Reference proteome</keyword>
<keyword evidence="1" id="KW-0479">Metal-binding</keyword>
<dbReference type="GO" id="GO:0046872">
    <property type="term" value="F:metal ion binding"/>
    <property type="evidence" value="ECO:0007669"/>
    <property type="project" value="UniProtKB-KW"/>
</dbReference>
<proteinExistence type="predicted"/>
<accession>R0KGF8</accession>
<dbReference type="GO" id="GO:0016787">
    <property type="term" value="F:hydrolase activity"/>
    <property type="evidence" value="ECO:0007669"/>
    <property type="project" value="UniProtKB-KW"/>
</dbReference>
<name>R0KGF8_EXST2</name>
<evidence type="ECO:0000256" key="2">
    <source>
        <dbReference type="ARBA" id="ARBA00022801"/>
    </source>
</evidence>